<dbReference type="GO" id="GO:0004523">
    <property type="term" value="F:RNA-DNA hybrid ribonuclease activity"/>
    <property type="evidence" value="ECO:0007669"/>
    <property type="project" value="UniProtKB-UniRule"/>
</dbReference>
<keyword evidence="8 12" id="KW-0479">Metal-binding</keyword>
<dbReference type="PROSITE" id="PS51975">
    <property type="entry name" value="RNASE_H_2"/>
    <property type="match status" value="1"/>
</dbReference>
<keyword evidence="7 12" id="KW-0540">Nuclease</keyword>
<name>A0A485LQQ9_9STRA</name>
<evidence type="ECO:0000313" key="18">
    <source>
        <dbReference type="Proteomes" id="UP000332933"/>
    </source>
</evidence>
<dbReference type="HAMAP" id="MF_00052_B">
    <property type="entry name" value="RNase_HII_B"/>
    <property type="match status" value="1"/>
</dbReference>
<feature type="region of interest" description="Disordered" evidence="14">
    <location>
        <begin position="9"/>
        <end position="32"/>
    </location>
</feature>
<comment type="similarity">
    <text evidence="5 13">Belongs to the RNase HII family.</text>
</comment>
<evidence type="ECO:0000256" key="11">
    <source>
        <dbReference type="ARBA" id="ARBA00023211"/>
    </source>
</evidence>
<comment type="subcellular location">
    <subcellularLocation>
        <location evidence="4">Cytoplasm</location>
    </subcellularLocation>
</comment>
<dbReference type="GO" id="GO:0043137">
    <property type="term" value="P:DNA replication, removal of RNA primer"/>
    <property type="evidence" value="ECO:0007669"/>
    <property type="project" value="TreeGrafter"/>
</dbReference>
<dbReference type="PANTHER" id="PTHR10954">
    <property type="entry name" value="RIBONUCLEASE H2 SUBUNIT A"/>
    <property type="match status" value="1"/>
</dbReference>
<evidence type="ECO:0000313" key="17">
    <source>
        <dbReference type="EMBL" id="VFU01213.1"/>
    </source>
</evidence>
<dbReference type="OrthoDB" id="7462577at2759"/>
<reference evidence="17 18" key="1">
    <citation type="submission" date="2019-03" db="EMBL/GenBank/DDBJ databases">
        <authorList>
            <person name="Gaulin E."/>
            <person name="Dumas B."/>
        </authorList>
    </citation>
    <scope>NUCLEOTIDE SEQUENCE [LARGE SCALE GENOMIC DNA]</scope>
    <source>
        <strain evidence="17">CBS 568.67</strain>
    </source>
</reference>
<dbReference type="InterPro" id="IPR012337">
    <property type="entry name" value="RNaseH-like_sf"/>
</dbReference>
<organism evidence="17 18">
    <name type="scientific">Aphanomyces stellatus</name>
    <dbReference type="NCBI Taxonomy" id="120398"/>
    <lineage>
        <taxon>Eukaryota</taxon>
        <taxon>Sar</taxon>
        <taxon>Stramenopiles</taxon>
        <taxon>Oomycota</taxon>
        <taxon>Saprolegniomycetes</taxon>
        <taxon>Saprolegniales</taxon>
        <taxon>Verrucalvaceae</taxon>
        <taxon>Aphanomyces</taxon>
    </lineage>
</organism>
<evidence type="ECO:0000256" key="1">
    <source>
        <dbReference type="ARBA" id="ARBA00000077"/>
    </source>
</evidence>
<comment type="catalytic activity">
    <reaction evidence="1 12 13">
        <text>Endonucleolytic cleavage to 5'-phosphomonoester.</text>
        <dbReference type="EC" id="3.1.26.4"/>
    </reaction>
</comment>
<reference evidence="16" key="2">
    <citation type="submission" date="2019-06" db="EMBL/GenBank/DDBJ databases">
        <title>Genomics analysis of Aphanomyces spp. identifies a new class of oomycete effector associated with host adaptation.</title>
        <authorList>
            <person name="Gaulin E."/>
        </authorList>
    </citation>
    <scope>NUCLEOTIDE SEQUENCE</scope>
    <source>
        <strain evidence="16">CBS 578.67</strain>
    </source>
</reference>
<evidence type="ECO:0000259" key="15">
    <source>
        <dbReference type="PROSITE" id="PS51975"/>
    </source>
</evidence>
<dbReference type="AlphaFoldDB" id="A0A485LQQ9"/>
<evidence type="ECO:0000256" key="7">
    <source>
        <dbReference type="ARBA" id="ARBA00022722"/>
    </source>
</evidence>
<dbReference type="GO" id="GO:0003723">
    <property type="term" value="F:RNA binding"/>
    <property type="evidence" value="ECO:0007669"/>
    <property type="project" value="UniProtKB-UniRule"/>
</dbReference>
<feature type="binding site" evidence="12">
    <location>
        <position position="49"/>
    </location>
    <ligand>
        <name>a divalent metal cation</name>
        <dbReference type="ChEBI" id="CHEBI:60240"/>
    </ligand>
</feature>
<dbReference type="Proteomes" id="UP000332933">
    <property type="component" value="Unassembled WGS sequence"/>
</dbReference>
<dbReference type="Gene3D" id="3.30.420.10">
    <property type="entry name" value="Ribonuclease H-like superfamily/Ribonuclease H"/>
    <property type="match status" value="1"/>
</dbReference>
<evidence type="ECO:0000256" key="6">
    <source>
        <dbReference type="ARBA" id="ARBA00022490"/>
    </source>
</evidence>
<keyword evidence="6" id="KW-0963">Cytoplasm</keyword>
<dbReference type="GO" id="GO:0005737">
    <property type="term" value="C:cytoplasm"/>
    <property type="evidence" value="ECO:0007669"/>
    <property type="project" value="UniProtKB-SubCell"/>
</dbReference>
<evidence type="ECO:0000256" key="5">
    <source>
        <dbReference type="ARBA" id="ARBA00007383"/>
    </source>
</evidence>
<comment type="function">
    <text evidence="3 13">Endonuclease that specifically degrades the RNA of RNA-DNA hybrids.</text>
</comment>
<sequence length="231" mass="25351">MTRASIAARLSLRRRTPARPSTPKGQPAASRGIEQRVLSKGYKYVVGVDESGRGPLAGPLVVAACYIPLHVTIKGIRDSKQLGDAKRERLFEELVANKEVHYAVHINSPDRIAQVNVTQATFESMVKAIDGLAVKADFALIDGEALPPQLQIPCESVVKGDSKVHAIAAASIIAKVTRDRLMMDYDKEFPDYNFAVHKGYMTSEHLAALQAHGPSPIYRLSFAPVKNLRRR</sequence>
<keyword evidence="9 12" id="KW-0255">Endonuclease</keyword>
<feature type="domain" description="RNase H type-2" evidence="15">
    <location>
        <begin position="43"/>
        <end position="231"/>
    </location>
</feature>
<dbReference type="InterPro" id="IPR001352">
    <property type="entry name" value="RNase_HII/HIII"/>
</dbReference>
<dbReference type="GO" id="GO:0032299">
    <property type="term" value="C:ribonuclease H2 complex"/>
    <property type="evidence" value="ECO:0007669"/>
    <property type="project" value="TreeGrafter"/>
</dbReference>
<evidence type="ECO:0000256" key="10">
    <source>
        <dbReference type="ARBA" id="ARBA00022801"/>
    </source>
</evidence>
<keyword evidence="10 12" id="KW-0378">Hydrolase</keyword>
<evidence type="ECO:0000256" key="4">
    <source>
        <dbReference type="ARBA" id="ARBA00004496"/>
    </source>
</evidence>
<proteinExistence type="inferred from homology"/>
<dbReference type="GO" id="GO:0006298">
    <property type="term" value="P:mismatch repair"/>
    <property type="evidence" value="ECO:0007669"/>
    <property type="project" value="TreeGrafter"/>
</dbReference>
<evidence type="ECO:0000256" key="8">
    <source>
        <dbReference type="ARBA" id="ARBA00022723"/>
    </source>
</evidence>
<dbReference type="SUPFAM" id="SSF53098">
    <property type="entry name" value="Ribonuclease H-like"/>
    <property type="match status" value="1"/>
</dbReference>
<dbReference type="Pfam" id="PF01351">
    <property type="entry name" value="RNase_HII"/>
    <property type="match status" value="1"/>
</dbReference>
<evidence type="ECO:0000256" key="3">
    <source>
        <dbReference type="ARBA" id="ARBA00004065"/>
    </source>
</evidence>
<dbReference type="EC" id="3.1.26.4" evidence="13"/>
<keyword evidence="11" id="KW-0464">Manganese</keyword>
<feature type="binding site" evidence="12">
    <location>
        <position position="142"/>
    </location>
    <ligand>
        <name>a divalent metal cation</name>
        <dbReference type="ChEBI" id="CHEBI:60240"/>
    </ligand>
</feature>
<feature type="binding site" evidence="12">
    <location>
        <position position="50"/>
    </location>
    <ligand>
        <name>a divalent metal cation</name>
        <dbReference type="ChEBI" id="CHEBI:60240"/>
    </ligand>
</feature>
<comment type="cofactor">
    <cofactor evidence="12">
        <name>Mn(2+)</name>
        <dbReference type="ChEBI" id="CHEBI:29035"/>
    </cofactor>
    <cofactor evidence="12">
        <name>Mg(2+)</name>
        <dbReference type="ChEBI" id="CHEBI:18420"/>
    </cofactor>
    <text evidence="12">Manganese or magnesium. Binds 1 divalent metal ion per monomer in the absence of substrate. May bind a second metal ion after substrate binding.</text>
</comment>
<dbReference type="GO" id="GO:0046872">
    <property type="term" value="F:metal ion binding"/>
    <property type="evidence" value="ECO:0007669"/>
    <property type="project" value="UniProtKB-KW"/>
</dbReference>
<keyword evidence="18" id="KW-1185">Reference proteome</keyword>
<protein>
    <recommendedName>
        <fullName evidence="13">Ribonuclease</fullName>
        <ecNumber evidence="13">3.1.26.4</ecNumber>
    </recommendedName>
</protein>
<accession>A0A485LQQ9</accession>
<dbReference type="NCBIfam" id="NF000595">
    <property type="entry name" value="PRK00015.1-3"/>
    <property type="match status" value="1"/>
</dbReference>
<gene>
    <name evidence="17" type="primary">Aste57867_24574</name>
    <name evidence="16" type="ORF">As57867_024496</name>
    <name evidence="17" type="ORF">ASTE57867_24574</name>
</gene>
<evidence type="ECO:0000313" key="16">
    <source>
        <dbReference type="EMBL" id="KAF0683362.1"/>
    </source>
</evidence>
<evidence type="ECO:0000256" key="14">
    <source>
        <dbReference type="SAM" id="MobiDB-lite"/>
    </source>
</evidence>
<comment type="cofactor">
    <cofactor evidence="2">
        <name>Mg(2+)</name>
        <dbReference type="ChEBI" id="CHEBI:18420"/>
    </cofactor>
</comment>
<dbReference type="InterPro" id="IPR022898">
    <property type="entry name" value="RNase_HII"/>
</dbReference>
<evidence type="ECO:0000256" key="12">
    <source>
        <dbReference type="PROSITE-ProRule" id="PRU01319"/>
    </source>
</evidence>
<dbReference type="InterPro" id="IPR024567">
    <property type="entry name" value="RNase_HII/HIII_dom"/>
</dbReference>
<dbReference type="EMBL" id="CAADRA010007434">
    <property type="protein sequence ID" value="VFU01213.1"/>
    <property type="molecule type" value="Genomic_DNA"/>
</dbReference>
<dbReference type="InterPro" id="IPR036397">
    <property type="entry name" value="RNaseH_sf"/>
</dbReference>
<evidence type="ECO:0000256" key="2">
    <source>
        <dbReference type="ARBA" id="ARBA00001946"/>
    </source>
</evidence>
<dbReference type="PANTHER" id="PTHR10954:SF23">
    <property type="entry name" value="RIBONUCLEASE"/>
    <property type="match status" value="1"/>
</dbReference>
<evidence type="ECO:0000256" key="9">
    <source>
        <dbReference type="ARBA" id="ARBA00022759"/>
    </source>
</evidence>
<dbReference type="EMBL" id="VJMH01007408">
    <property type="protein sequence ID" value="KAF0683362.1"/>
    <property type="molecule type" value="Genomic_DNA"/>
</dbReference>
<evidence type="ECO:0000256" key="13">
    <source>
        <dbReference type="RuleBase" id="RU003515"/>
    </source>
</evidence>
<dbReference type="CDD" id="cd07182">
    <property type="entry name" value="RNase_HII_bacteria_HII_like"/>
    <property type="match status" value="1"/>
</dbReference>
<dbReference type="FunFam" id="3.30.420.10:FF:000006">
    <property type="entry name" value="Ribonuclease HII"/>
    <property type="match status" value="1"/>
</dbReference>